<dbReference type="InterPro" id="IPR047964">
    <property type="entry name" value="EFR1-like"/>
</dbReference>
<dbReference type="PROSITE" id="PS51379">
    <property type="entry name" value="4FE4S_FER_2"/>
    <property type="match status" value="2"/>
</dbReference>
<dbReference type="PANTHER" id="PTHR43687:SF1">
    <property type="entry name" value="FERREDOXIN III"/>
    <property type="match status" value="1"/>
</dbReference>
<organism evidence="6 7">
    <name type="scientific">Clostridium weizhouense</name>
    <dbReference type="NCBI Taxonomy" id="2859781"/>
    <lineage>
        <taxon>Bacteria</taxon>
        <taxon>Bacillati</taxon>
        <taxon>Bacillota</taxon>
        <taxon>Clostridia</taxon>
        <taxon>Eubacteriales</taxon>
        <taxon>Clostridiaceae</taxon>
        <taxon>Clostridium</taxon>
    </lineage>
</organism>
<dbReference type="Pfam" id="PF13237">
    <property type="entry name" value="Fer4_10"/>
    <property type="match status" value="1"/>
</dbReference>
<dbReference type="InterPro" id="IPR017900">
    <property type="entry name" value="4Fe4S_Fe_S_CS"/>
</dbReference>
<evidence type="ECO:0000256" key="4">
    <source>
        <dbReference type="ARBA" id="ARBA00023014"/>
    </source>
</evidence>
<evidence type="ECO:0000313" key="7">
    <source>
        <dbReference type="Proteomes" id="UP001519921"/>
    </source>
</evidence>
<keyword evidence="3" id="KW-0408">Iron</keyword>
<comment type="caution">
    <text evidence="6">The sequence shown here is derived from an EMBL/GenBank/DDBJ whole genome shotgun (WGS) entry which is preliminary data.</text>
</comment>
<dbReference type="SUPFAM" id="SSF52218">
    <property type="entry name" value="Flavoproteins"/>
    <property type="match status" value="1"/>
</dbReference>
<dbReference type="PANTHER" id="PTHR43687">
    <property type="entry name" value="ADENYLYLSULFATE REDUCTASE, BETA SUBUNIT"/>
    <property type="match status" value="1"/>
</dbReference>
<keyword evidence="2" id="KW-0479">Metal-binding</keyword>
<sequence length="271" mass="30166">MLISSVTTIYFSPTGTTKKIITSIVKGMGIVNNKKIDLTLPKIREASAPLIDGDIVLIGVPVYEEKIPEVVYDFLENLKGTGNPVVLVGVYGNIGEGIVLNELDFITQKSDFKVVAAGLFIGEHSFSTEEIPIAQNRPNNDDLNKAEAFGKNIMKKMQNINSLKDVSFKIPQGKLPLIAKIVPKNSARLFTKTPSVDMSECSHCNICVKLCPMSAIDKETLEIDKEQCLRCFCCVKRCPKKARKIVYRPRFLVSKVLTMKNKIIKEPKLYL</sequence>
<dbReference type="PROSITE" id="PS00198">
    <property type="entry name" value="4FE4S_FER_1"/>
    <property type="match status" value="2"/>
</dbReference>
<dbReference type="RefSeq" id="WP_219781349.1">
    <property type="nucleotide sequence ID" value="NZ_JAHXPT010000022.1"/>
</dbReference>
<feature type="domain" description="4Fe-4S ferredoxin-type" evidence="5">
    <location>
        <begin position="192"/>
        <end position="221"/>
    </location>
</feature>
<evidence type="ECO:0000313" key="6">
    <source>
        <dbReference type="EMBL" id="MBW6411886.1"/>
    </source>
</evidence>
<feature type="domain" description="4Fe-4S ferredoxin-type" evidence="5">
    <location>
        <begin position="222"/>
        <end position="248"/>
    </location>
</feature>
<dbReference type="EMBL" id="JAHXPT010000022">
    <property type="protein sequence ID" value="MBW6411886.1"/>
    <property type="molecule type" value="Genomic_DNA"/>
</dbReference>
<gene>
    <name evidence="6" type="ORF">KYD98_17545</name>
</gene>
<dbReference type="InterPro" id="IPR029039">
    <property type="entry name" value="Flavoprotein-like_sf"/>
</dbReference>
<proteinExistence type="predicted"/>
<evidence type="ECO:0000256" key="3">
    <source>
        <dbReference type="ARBA" id="ARBA00023004"/>
    </source>
</evidence>
<dbReference type="SUPFAM" id="SSF54862">
    <property type="entry name" value="4Fe-4S ferredoxins"/>
    <property type="match status" value="1"/>
</dbReference>
<accession>A0ABS7AV62</accession>
<dbReference type="NCBIfam" id="NF038196">
    <property type="entry name" value="ferrodoxin_EFR1"/>
    <property type="match status" value="1"/>
</dbReference>
<protein>
    <submittedName>
        <fullName evidence="6">EFR1 family ferrodoxin</fullName>
    </submittedName>
</protein>
<reference evidence="6 7" key="1">
    <citation type="submission" date="2021-07" db="EMBL/GenBank/DDBJ databases">
        <title>Clostridium weizhouense sp. nov., an anaerobic bacterium isolated from activated sludge of Petroleum wastewater.</title>
        <authorList>
            <person name="Li Q."/>
        </authorList>
    </citation>
    <scope>NUCLEOTIDE SEQUENCE [LARGE SCALE GENOMIC DNA]</scope>
    <source>
        <strain evidence="6 7">YB-6</strain>
    </source>
</reference>
<name>A0ABS7AV62_9CLOT</name>
<dbReference type="InterPro" id="IPR050572">
    <property type="entry name" value="Fe-S_Ferredoxin"/>
</dbReference>
<keyword evidence="7" id="KW-1185">Reference proteome</keyword>
<dbReference type="Gene3D" id="3.40.50.360">
    <property type="match status" value="1"/>
</dbReference>
<keyword evidence="1" id="KW-0004">4Fe-4S</keyword>
<evidence type="ECO:0000256" key="2">
    <source>
        <dbReference type="ARBA" id="ARBA00022723"/>
    </source>
</evidence>
<evidence type="ECO:0000256" key="1">
    <source>
        <dbReference type="ARBA" id="ARBA00022485"/>
    </source>
</evidence>
<evidence type="ECO:0000259" key="5">
    <source>
        <dbReference type="PROSITE" id="PS51379"/>
    </source>
</evidence>
<dbReference type="Proteomes" id="UP001519921">
    <property type="component" value="Unassembled WGS sequence"/>
</dbReference>
<dbReference type="InterPro" id="IPR017896">
    <property type="entry name" value="4Fe4S_Fe-S-bd"/>
</dbReference>
<dbReference type="Gene3D" id="3.30.70.20">
    <property type="match status" value="1"/>
</dbReference>
<keyword evidence="4" id="KW-0411">Iron-sulfur</keyword>